<reference evidence="6 7" key="1">
    <citation type="submission" date="2014-12" db="EMBL/GenBank/DDBJ databases">
        <title>16Stimator: statistical estimation of ribosomal gene copy numbers from draft genome assemblies.</title>
        <authorList>
            <person name="Perisin M.A."/>
            <person name="Vetter M."/>
            <person name="Gilbert J.A."/>
            <person name="Bergelson J."/>
        </authorList>
    </citation>
    <scope>NUCLEOTIDE SEQUENCE [LARGE SCALE GENOMIC DNA]</scope>
    <source>
        <strain evidence="6 7">MEDvA23</strain>
    </source>
</reference>
<protein>
    <recommendedName>
        <fullName evidence="8">DUF86 domain-containing protein</fullName>
    </recommendedName>
</protein>
<evidence type="ECO:0000256" key="1">
    <source>
        <dbReference type="ARBA" id="ARBA00022553"/>
    </source>
</evidence>
<comment type="caution">
    <text evidence="6">The sequence shown here is derived from an EMBL/GenBank/DDBJ whole genome shotgun (WGS) entry which is preliminary data.</text>
</comment>
<keyword evidence="4" id="KW-0547">Nucleotide-binding</keyword>
<dbReference type="RefSeq" id="WP_042581725.1">
    <property type="nucleotide sequence ID" value="NZ_JXQQ01000076.1"/>
</dbReference>
<dbReference type="Proteomes" id="UP000032067">
    <property type="component" value="Unassembled WGS sequence"/>
</dbReference>
<gene>
    <name evidence="6" type="ORF">RT97_25925</name>
</gene>
<organism evidence="6 7">
    <name type="scientific">Variovorax paradoxus</name>
    <dbReference type="NCBI Taxonomy" id="34073"/>
    <lineage>
        <taxon>Bacteria</taxon>
        <taxon>Pseudomonadati</taxon>
        <taxon>Pseudomonadota</taxon>
        <taxon>Betaproteobacteria</taxon>
        <taxon>Burkholderiales</taxon>
        <taxon>Comamonadaceae</taxon>
        <taxon>Variovorax</taxon>
    </lineage>
</organism>
<evidence type="ECO:0008006" key="8">
    <source>
        <dbReference type="Google" id="ProtNLM"/>
    </source>
</evidence>
<keyword evidence="5" id="KW-0378">Hydrolase</keyword>
<dbReference type="AlphaFoldDB" id="A0A0D0KAY0"/>
<evidence type="ECO:0000313" key="7">
    <source>
        <dbReference type="Proteomes" id="UP000032067"/>
    </source>
</evidence>
<name>A0A0D0KAY0_VARPD</name>
<evidence type="ECO:0000313" key="6">
    <source>
        <dbReference type="EMBL" id="KIQ23272.1"/>
    </source>
</evidence>
<evidence type="ECO:0000256" key="4">
    <source>
        <dbReference type="ARBA" id="ARBA00022741"/>
    </source>
</evidence>
<dbReference type="EMBL" id="JXQQ01000076">
    <property type="protein sequence ID" value="KIQ23272.1"/>
    <property type="molecule type" value="Genomic_DNA"/>
</dbReference>
<dbReference type="GO" id="GO:0110001">
    <property type="term" value="C:toxin-antitoxin complex"/>
    <property type="evidence" value="ECO:0007669"/>
    <property type="project" value="InterPro"/>
</dbReference>
<evidence type="ECO:0000256" key="5">
    <source>
        <dbReference type="ARBA" id="ARBA00022801"/>
    </source>
</evidence>
<dbReference type="InterPro" id="IPR008201">
    <property type="entry name" value="HepT-like"/>
</dbReference>
<keyword evidence="2" id="KW-1277">Toxin-antitoxin system</keyword>
<sequence>MSGSDPHRVADYLGHILQAIDNIRDYTNGATLDAYLLDRKTQDAVVRNLEVIGEASNNIVKHHAAFANSHSDVPWRFAYEMRNALSHGYFTIDHTIVWQTIQKDLPPLRAQIVELMQLS</sequence>
<dbReference type="GO" id="GO:0016787">
    <property type="term" value="F:hydrolase activity"/>
    <property type="evidence" value="ECO:0007669"/>
    <property type="project" value="UniProtKB-KW"/>
</dbReference>
<dbReference type="GO" id="GO:0000166">
    <property type="term" value="F:nucleotide binding"/>
    <property type="evidence" value="ECO:0007669"/>
    <property type="project" value="UniProtKB-KW"/>
</dbReference>
<dbReference type="PANTHER" id="PTHR34139">
    <property type="entry name" value="UPF0331 PROTEIN MJ0127"/>
    <property type="match status" value="1"/>
</dbReference>
<dbReference type="PANTHER" id="PTHR34139:SF1">
    <property type="entry name" value="RNASE MJ1380-RELATED"/>
    <property type="match status" value="1"/>
</dbReference>
<evidence type="ECO:0000256" key="2">
    <source>
        <dbReference type="ARBA" id="ARBA00022649"/>
    </source>
</evidence>
<proteinExistence type="predicted"/>
<keyword evidence="3" id="KW-0540">Nuclease</keyword>
<keyword evidence="1" id="KW-0597">Phosphoprotein</keyword>
<dbReference type="InterPro" id="IPR051813">
    <property type="entry name" value="HepT_RNase_toxin"/>
</dbReference>
<evidence type="ECO:0000256" key="3">
    <source>
        <dbReference type="ARBA" id="ARBA00022722"/>
    </source>
</evidence>
<dbReference type="GO" id="GO:0004540">
    <property type="term" value="F:RNA nuclease activity"/>
    <property type="evidence" value="ECO:0007669"/>
    <property type="project" value="InterPro"/>
</dbReference>
<accession>A0A0D0KAY0</accession>
<dbReference type="Pfam" id="PF01934">
    <property type="entry name" value="HepT-like"/>
    <property type="match status" value="1"/>
</dbReference>
<dbReference type="OrthoDB" id="4829434at2"/>